<dbReference type="InterPro" id="IPR008280">
    <property type="entry name" value="Tub_FtsZ_C"/>
</dbReference>
<dbReference type="Proteomes" id="UP000236333">
    <property type="component" value="Unassembled WGS sequence"/>
</dbReference>
<evidence type="ECO:0000313" key="7">
    <source>
        <dbReference type="EMBL" id="PNH06176.1"/>
    </source>
</evidence>
<dbReference type="InterPro" id="IPR003008">
    <property type="entry name" value="Tubulin_FtsZ_GTPase"/>
</dbReference>
<gene>
    <name evidence="7" type="ORF">TSOC_007487</name>
</gene>
<feature type="region of interest" description="Disordered" evidence="5">
    <location>
        <begin position="163"/>
        <end position="187"/>
    </location>
</feature>
<dbReference type="InterPro" id="IPR000217">
    <property type="entry name" value="Tubulin"/>
</dbReference>
<comment type="caution">
    <text evidence="7">The sequence shown here is derived from an EMBL/GenBank/DDBJ whole genome shotgun (WGS) entry which is preliminary data.</text>
</comment>
<dbReference type="PRINTS" id="PR01161">
    <property type="entry name" value="TUBULIN"/>
</dbReference>
<comment type="similarity">
    <text evidence="1">Belongs to the tubulin family.</text>
</comment>
<dbReference type="OrthoDB" id="1662883at2759"/>
<dbReference type="GO" id="GO:0005525">
    <property type="term" value="F:GTP binding"/>
    <property type="evidence" value="ECO:0007669"/>
    <property type="project" value="UniProtKB-KW"/>
</dbReference>
<evidence type="ECO:0000256" key="2">
    <source>
        <dbReference type="ARBA" id="ARBA00022701"/>
    </source>
</evidence>
<accession>A0A2J8A0Y3</accession>
<reference evidence="7 8" key="1">
    <citation type="journal article" date="2017" name="Mol. Biol. Evol.">
        <title>The 4-celled Tetrabaena socialis nuclear genome reveals the essential components for genetic control of cell number at the origin of multicellularity in the volvocine lineage.</title>
        <authorList>
            <person name="Featherston J."/>
            <person name="Arakaki Y."/>
            <person name="Hanschen E.R."/>
            <person name="Ferris P.J."/>
            <person name="Michod R.E."/>
            <person name="Olson B.J.S.C."/>
            <person name="Nozaki H."/>
            <person name="Durand P.M."/>
        </authorList>
    </citation>
    <scope>NUCLEOTIDE SEQUENCE [LARGE SCALE GENOMIC DNA]</scope>
    <source>
        <strain evidence="7 8">NIES-571</strain>
    </source>
</reference>
<sequence>MAAIAVQTVDAPTAGLEQVLYRLQEKRIALEKVVLQYGEAPAGIKEVFELCRGFERAYTSFINESPVASKIKEAFLGEKGLAGKVKKLPLDKVFELKNVKNDEFPGIFRFTGSVFPSEEDDVVTSPYNAMLALAQLVEGADCVLPVENQALIDIVNRGDAARERAEAGSASGAAPPAPASSSTPGAKPFDGMNGVAASLLLHLTASVRFEGPLNVDLNDITMNLVPYPRMHFLLSSMSPLTPPAKVRQGSRHGKGTAGARCGARVR</sequence>
<dbReference type="PRINTS" id="PR01519">
    <property type="entry name" value="EPSLNTUBULIN"/>
</dbReference>
<dbReference type="Pfam" id="PF00091">
    <property type="entry name" value="Tubulin"/>
    <property type="match status" value="1"/>
</dbReference>
<dbReference type="GO" id="GO:0007017">
    <property type="term" value="P:microtubule-based process"/>
    <property type="evidence" value="ECO:0007669"/>
    <property type="project" value="InterPro"/>
</dbReference>
<evidence type="ECO:0000256" key="5">
    <source>
        <dbReference type="SAM" id="MobiDB-lite"/>
    </source>
</evidence>
<protein>
    <submittedName>
        <fullName evidence="7">Tubulin epsilon chain</fullName>
    </submittedName>
</protein>
<evidence type="ECO:0000256" key="1">
    <source>
        <dbReference type="ARBA" id="ARBA00009636"/>
    </source>
</evidence>
<dbReference type="GO" id="GO:0005874">
    <property type="term" value="C:microtubule"/>
    <property type="evidence" value="ECO:0007669"/>
    <property type="project" value="UniProtKB-KW"/>
</dbReference>
<dbReference type="SUPFAM" id="SSF52490">
    <property type="entry name" value="Tubulin nucleotide-binding domain-like"/>
    <property type="match status" value="1"/>
</dbReference>
<dbReference type="InterPro" id="IPR004057">
    <property type="entry name" value="Epsilon_tubulin"/>
</dbReference>
<dbReference type="Gene3D" id="3.40.50.1440">
    <property type="entry name" value="Tubulin/FtsZ, GTPase domain"/>
    <property type="match status" value="1"/>
</dbReference>
<evidence type="ECO:0000256" key="3">
    <source>
        <dbReference type="ARBA" id="ARBA00022741"/>
    </source>
</evidence>
<evidence type="ECO:0000259" key="6">
    <source>
        <dbReference type="Pfam" id="PF00091"/>
    </source>
</evidence>
<feature type="domain" description="Tubulin/FtsZ GTPase" evidence="6">
    <location>
        <begin position="101"/>
        <end position="156"/>
    </location>
</feature>
<keyword evidence="3" id="KW-0547">Nucleotide-binding</keyword>
<keyword evidence="2" id="KW-0493">Microtubule</keyword>
<dbReference type="PANTHER" id="PTHR11588">
    <property type="entry name" value="TUBULIN"/>
    <property type="match status" value="1"/>
</dbReference>
<dbReference type="InterPro" id="IPR036525">
    <property type="entry name" value="Tubulin/FtsZ_GTPase_sf"/>
</dbReference>
<evidence type="ECO:0000313" key="8">
    <source>
        <dbReference type="Proteomes" id="UP000236333"/>
    </source>
</evidence>
<organism evidence="7 8">
    <name type="scientific">Tetrabaena socialis</name>
    <dbReference type="NCBI Taxonomy" id="47790"/>
    <lineage>
        <taxon>Eukaryota</taxon>
        <taxon>Viridiplantae</taxon>
        <taxon>Chlorophyta</taxon>
        <taxon>core chlorophytes</taxon>
        <taxon>Chlorophyceae</taxon>
        <taxon>CS clade</taxon>
        <taxon>Chlamydomonadales</taxon>
        <taxon>Tetrabaenaceae</taxon>
        <taxon>Tetrabaena</taxon>
    </lineage>
</organism>
<dbReference type="AlphaFoldDB" id="A0A2J8A0Y3"/>
<proteinExistence type="inferred from homology"/>
<name>A0A2J8A0Y3_9CHLO</name>
<feature type="compositionally biased region" description="Low complexity" evidence="5">
    <location>
        <begin position="167"/>
        <end position="186"/>
    </location>
</feature>
<evidence type="ECO:0000256" key="4">
    <source>
        <dbReference type="ARBA" id="ARBA00023134"/>
    </source>
</evidence>
<keyword evidence="8" id="KW-1185">Reference proteome</keyword>
<dbReference type="EMBL" id="PGGS01000253">
    <property type="protein sequence ID" value="PNH06176.1"/>
    <property type="molecule type" value="Genomic_DNA"/>
</dbReference>
<keyword evidence="4" id="KW-0342">GTP-binding</keyword>
<feature type="region of interest" description="Disordered" evidence="5">
    <location>
        <begin position="243"/>
        <end position="266"/>
    </location>
</feature>
<dbReference type="SUPFAM" id="SSF55307">
    <property type="entry name" value="Tubulin C-terminal domain-like"/>
    <property type="match status" value="1"/>
</dbReference>